<reference evidence="6 7" key="1">
    <citation type="journal article" date="2014" name="Nature">
        <title>An environmental bacterial taxon with a large and distinct metabolic repertoire.</title>
        <authorList>
            <person name="Wilson M.C."/>
            <person name="Mori T."/>
            <person name="Ruckert C."/>
            <person name="Uria A.R."/>
            <person name="Helf M.J."/>
            <person name="Takada K."/>
            <person name="Gernert C."/>
            <person name="Steffens U.A."/>
            <person name="Heycke N."/>
            <person name="Schmitt S."/>
            <person name="Rinke C."/>
            <person name="Helfrich E.J."/>
            <person name="Brachmann A.O."/>
            <person name="Gurgui C."/>
            <person name="Wakimoto T."/>
            <person name="Kracht M."/>
            <person name="Crusemann M."/>
            <person name="Hentschel U."/>
            <person name="Abe I."/>
            <person name="Matsunaga S."/>
            <person name="Kalinowski J."/>
            <person name="Takeyama H."/>
            <person name="Piel J."/>
        </authorList>
    </citation>
    <scope>NUCLEOTIDE SEQUENCE [LARGE SCALE GENOMIC DNA]</scope>
    <source>
        <strain evidence="7">TSY2</strain>
    </source>
</reference>
<dbReference type="PANTHER" id="PTHR33619:SF3">
    <property type="entry name" value="POLYSACCHARIDE EXPORT PROTEIN GFCE-RELATED"/>
    <property type="match status" value="1"/>
</dbReference>
<dbReference type="Proteomes" id="UP000019140">
    <property type="component" value="Unassembled WGS sequence"/>
</dbReference>
<dbReference type="HOGENOM" id="CLU_038343_5_2_7"/>
<gene>
    <name evidence="6" type="ORF">ETSY2_04425</name>
</gene>
<dbReference type="PROSITE" id="PS51257">
    <property type="entry name" value="PROKAR_LIPOPROTEIN"/>
    <property type="match status" value="1"/>
</dbReference>
<feature type="domain" description="Soluble ligand binding" evidence="5">
    <location>
        <begin position="132"/>
        <end position="167"/>
    </location>
</feature>
<feature type="domain" description="Polysaccharide export protein N-terminal" evidence="4">
    <location>
        <begin position="49"/>
        <end position="124"/>
    </location>
</feature>
<dbReference type="PANTHER" id="PTHR33619">
    <property type="entry name" value="POLYSACCHARIDE EXPORT PROTEIN GFCE-RELATED"/>
    <property type="match status" value="1"/>
</dbReference>
<name>W4MEI7_9BACT</name>
<feature type="region of interest" description="Disordered" evidence="2">
    <location>
        <begin position="22"/>
        <end position="57"/>
    </location>
</feature>
<sequence>MIKKLCLGLVCVMLIAGCGTTGTNNGAEPLPPPQRIASPSNELKSIQRPAAPPATLGPEDKLRITVYEHEDLSQEVALASDGGFAFPLIGKVQASGMTVEQLEQHLKQELGKDYIVDPQVSVTMLESRNRHVFVLGAVGTPGVYPLKHNASVLELLTQAGGVRDDASWYAWYVPAGEQSEAQGTRIDLEKLLSGEIRPPIRVQNGDTIHVPRGAFVYVTGEVQRPGRYP</sequence>
<evidence type="ECO:0000259" key="4">
    <source>
        <dbReference type="Pfam" id="PF02563"/>
    </source>
</evidence>
<dbReference type="Pfam" id="PF02563">
    <property type="entry name" value="Poly_export"/>
    <property type="match status" value="1"/>
</dbReference>
<evidence type="ECO:0000313" key="6">
    <source>
        <dbReference type="EMBL" id="ETX08600.1"/>
    </source>
</evidence>
<evidence type="ECO:0000256" key="2">
    <source>
        <dbReference type="SAM" id="MobiDB-lite"/>
    </source>
</evidence>
<feature type="chain" id="PRO_5004846480" evidence="3">
    <location>
        <begin position="27"/>
        <end position="229"/>
    </location>
</feature>
<keyword evidence="1 3" id="KW-0732">Signal</keyword>
<evidence type="ECO:0000256" key="3">
    <source>
        <dbReference type="SAM" id="SignalP"/>
    </source>
</evidence>
<dbReference type="Gene3D" id="3.10.560.10">
    <property type="entry name" value="Outer membrane lipoprotein wza domain like"/>
    <property type="match status" value="1"/>
</dbReference>
<evidence type="ECO:0000256" key="1">
    <source>
        <dbReference type="ARBA" id="ARBA00022729"/>
    </source>
</evidence>
<evidence type="ECO:0000259" key="5">
    <source>
        <dbReference type="Pfam" id="PF10531"/>
    </source>
</evidence>
<feature type="signal peptide" evidence="3">
    <location>
        <begin position="1"/>
        <end position="26"/>
    </location>
</feature>
<dbReference type="InterPro" id="IPR049712">
    <property type="entry name" value="Poly_export"/>
</dbReference>
<proteinExistence type="predicted"/>
<dbReference type="InterPro" id="IPR019554">
    <property type="entry name" value="Soluble_ligand-bd"/>
</dbReference>
<dbReference type="Pfam" id="PF10531">
    <property type="entry name" value="SLBB"/>
    <property type="match status" value="1"/>
</dbReference>
<dbReference type="EMBL" id="AZHX01000178">
    <property type="protein sequence ID" value="ETX08600.1"/>
    <property type="molecule type" value="Genomic_DNA"/>
</dbReference>
<feature type="non-terminal residue" evidence="6">
    <location>
        <position position="229"/>
    </location>
</feature>
<keyword evidence="7" id="KW-1185">Reference proteome</keyword>
<evidence type="ECO:0000313" key="7">
    <source>
        <dbReference type="Proteomes" id="UP000019140"/>
    </source>
</evidence>
<dbReference type="AlphaFoldDB" id="W4MEI7"/>
<comment type="caution">
    <text evidence="6">The sequence shown here is derived from an EMBL/GenBank/DDBJ whole genome shotgun (WGS) entry which is preliminary data.</text>
</comment>
<protein>
    <submittedName>
        <fullName evidence="6">Uncharacterized protein</fullName>
    </submittedName>
</protein>
<dbReference type="GO" id="GO:0015159">
    <property type="term" value="F:polysaccharide transmembrane transporter activity"/>
    <property type="evidence" value="ECO:0007669"/>
    <property type="project" value="InterPro"/>
</dbReference>
<accession>W4MEI7</accession>
<organism evidence="6 7">
    <name type="scientific">Candidatus Entotheonella gemina</name>
    <dbReference type="NCBI Taxonomy" id="1429439"/>
    <lineage>
        <taxon>Bacteria</taxon>
        <taxon>Pseudomonadati</taxon>
        <taxon>Nitrospinota/Tectimicrobiota group</taxon>
        <taxon>Candidatus Tectimicrobiota</taxon>
        <taxon>Candidatus Entotheonellia</taxon>
        <taxon>Candidatus Entotheonellales</taxon>
        <taxon>Candidatus Entotheonellaceae</taxon>
        <taxon>Candidatus Entotheonella</taxon>
    </lineage>
</organism>
<dbReference type="InterPro" id="IPR003715">
    <property type="entry name" value="Poly_export_N"/>
</dbReference>